<comment type="caution">
    <text evidence="19">The sequence shown here is derived from an EMBL/GenBank/DDBJ whole genome shotgun (WGS) entry which is preliminary data.</text>
</comment>
<name>A0A135YNF5_9FIRM</name>
<dbReference type="GO" id="GO:0005975">
    <property type="term" value="P:carbohydrate metabolic process"/>
    <property type="evidence" value="ECO:0007669"/>
    <property type="project" value="InterPro"/>
</dbReference>
<evidence type="ECO:0000256" key="13">
    <source>
        <dbReference type="ARBA" id="ARBA00041467"/>
    </source>
</evidence>
<gene>
    <name evidence="19" type="ORF">HMPREF3195_01646</name>
</gene>
<dbReference type="InterPro" id="IPR016066">
    <property type="entry name" value="A-D-PHexomutase_CS"/>
</dbReference>
<dbReference type="InterPro" id="IPR005844">
    <property type="entry name" value="A-D-PHexomutase_a/b/a-I"/>
</dbReference>
<keyword evidence="10" id="KW-0413">Isomerase</keyword>
<evidence type="ECO:0000259" key="15">
    <source>
        <dbReference type="Pfam" id="PF00408"/>
    </source>
</evidence>
<evidence type="ECO:0000259" key="16">
    <source>
        <dbReference type="Pfam" id="PF02878"/>
    </source>
</evidence>
<dbReference type="CDD" id="cd05799">
    <property type="entry name" value="PGM2"/>
    <property type="match status" value="1"/>
</dbReference>
<comment type="pathway">
    <text evidence="4">Lipid metabolism.</text>
</comment>
<dbReference type="Proteomes" id="UP000070326">
    <property type="component" value="Unassembled WGS sequence"/>
</dbReference>
<evidence type="ECO:0000256" key="10">
    <source>
        <dbReference type="ARBA" id="ARBA00023235"/>
    </source>
</evidence>
<comment type="pathway">
    <text evidence="3">Glycolipid metabolism; diglucosyl-diacylglycerol biosynthesis.</text>
</comment>
<dbReference type="EMBL" id="LSQZ01000085">
    <property type="protein sequence ID" value="KXI10904.1"/>
    <property type="molecule type" value="Genomic_DNA"/>
</dbReference>
<accession>A0A135YNF5</accession>
<dbReference type="PROSITE" id="PS00710">
    <property type="entry name" value="PGM_PMM"/>
    <property type="match status" value="1"/>
</dbReference>
<evidence type="ECO:0000256" key="8">
    <source>
        <dbReference type="ARBA" id="ARBA00022723"/>
    </source>
</evidence>
<evidence type="ECO:0000256" key="2">
    <source>
        <dbReference type="ARBA" id="ARBA00001946"/>
    </source>
</evidence>
<dbReference type="STRING" id="1261.HMPREF3195_01646"/>
<evidence type="ECO:0000256" key="14">
    <source>
        <dbReference type="RuleBase" id="RU004326"/>
    </source>
</evidence>
<feature type="domain" description="Alpha-D-phosphohexomutase C-terminal" evidence="15">
    <location>
        <begin position="507"/>
        <end position="556"/>
    </location>
</feature>
<organism evidence="19 20">
    <name type="scientific">Peptostreptococcus anaerobius</name>
    <dbReference type="NCBI Taxonomy" id="1261"/>
    <lineage>
        <taxon>Bacteria</taxon>
        <taxon>Bacillati</taxon>
        <taxon>Bacillota</taxon>
        <taxon>Clostridia</taxon>
        <taxon>Peptostreptococcales</taxon>
        <taxon>Peptostreptococcaceae</taxon>
        <taxon>Peptostreptococcus</taxon>
    </lineage>
</organism>
<dbReference type="eggNOG" id="COG1109">
    <property type="taxonomic scope" value="Bacteria"/>
</dbReference>
<dbReference type="InterPro" id="IPR036900">
    <property type="entry name" value="A-D-PHexomutase_C_sf"/>
</dbReference>
<feature type="domain" description="Alpha-D-phosphohexomutase alpha/beta/alpha" evidence="18">
    <location>
        <begin position="339"/>
        <end position="460"/>
    </location>
</feature>
<dbReference type="PANTHER" id="PTHR45745">
    <property type="entry name" value="PHOSPHOMANNOMUTASE 45A"/>
    <property type="match status" value="1"/>
</dbReference>
<keyword evidence="7" id="KW-0597">Phosphoprotein</keyword>
<comment type="similarity">
    <text evidence="5 14">Belongs to the phosphohexose mutase family.</text>
</comment>
<dbReference type="Pfam" id="PF02878">
    <property type="entry name" value="PGM_PMM_I"/>
    <property type="match status" value="1"/>
</dbReference>
<keyword evidence="8 14" id="KW-0479">Metal-binding</keyword>
<evidence type="ECO:0000256" key="5">
    <source>
        <dbReference type="ARBA" id="ARBA00010231"/>
    </source>
</evidence>
<feature type="domain" description="Alpha-D-phosphohexomutase alpha/beta/alpha" evidence="16">
    <location>
        <begin position="57"/>
        <end position="195"/>
    </location>
</feature>
<dbReference type="GO" id="GO:0000287">
    <property type="term" value="F:magnesium ion binding"/>
    <property type="evidence" value="ECO:0007669"/>
    <property type="project" value="InterPro"/>
</dbReference>
<dbReference type="SUPFAM" id="SSF55957">
    <property type="entry name" value="Phosphoglucomutase, C-terminal domain"/>
    <property type="match status" value="1"/>
</dbReference>
<dbReference type="GO" id="GO:0004614">
    <property type="term" value="F:phosphoglucomutase activity"/>
    <property type="evidence" value="ECO:0007669"/>
    <property type="project" value="UniProtKB-EC"/>
</dbReference>
<evidence type="ECO:0000259" key="18">
    <source>
        <dbReference type="Pfam" id="PF02880"/>
    </source>
</evidence>
<evidence type="ECO:0000313" key="20">
    <source>
        <dbReference type="Proteomes" id="UP000070326"/>
    </source>
</evidence>
<dbReference type="PRINTS" id="PR00509">
    <property type="entry name" value="PGMPMM"/>
</dbReference>
<evidence type="ECO:0000256" key="1">
    <source>
        <dbReference type="ARBA" id="ARBA00000443"/>
    </source>
</evidence>
<dbReference type="SUPFAM" id="SSF53738">
    <property type="entry name" value="Phosphoglucomutase, first 3 domains"/>
    <property type="match status" value="3"/>
</dbReference>
<evidence type="ECO:0000259" key="17">
    <source>
        <dbReference type="Pfam" id="PF02879"/>
    </source>
</evidence>
<dbReference type="PATRIC" id="fig|1261.5.peg.1651"/>
<dbReference type="GO" id="GO:0006166">
    <property type="term" value="P:purine ribonucleoside salvage"/>
    <property type="evidence" value="ECO:0007669"/>
    <property type="project" value="TreeGrafter"/>
</dbReference>
<protein>
    <recommendedName>
        <fullName evidence="11">Phosphoglucomutase</fullName>
        <ecNumber evidence="6">5.4.2.2</ecNumber>
    </recommendedName>
    <alternativeName>
        <fullName evidence="13">Alpha-phosphoglucomutase</fullName>
    </alternativeName>
    <alternativeName>
        <fullName evidence="12">Glucose phosphomutase</fullName>
    </alternativeName>
</protein>
<dbReference type="Pfam" id="PF02880">
    <property type="entry name" value="PGM_PMM_III"/>
    <property type="match status" value="1"/>
</dbReference>
<dbReference type="InterPro" id="IPR005845">
    <property type="entry name" value="A-D-PHexomutase_a/b/a-II"/>
</dbReference>
<evidence type="ECO:0000256" key="4">
    <source>
        <dbReference type="ARBA" id="ARBA00005189"/>
    </source>
</evidence>
<evidence type="ECO:0000256" key="3">
    <source>
        <dbReference type="ARBA" id="ARBA00005164"/>
    </source>
</evidence>
<comment type="cofactor">
    <cofactor evidence="2">
        <name>Mg(2+)</name>
        <dbReference type="ChEBI" id="CHEBI:18420"/>
    </cofactor>
</comment>
<dbReference type="AlphaFoldDB" id="A0A135YNF5"/>
<dbReference type="Gene3D" id="3.30.310.50">
    <property type="entry name" value="Alpha-D-phosphohexomutase, C-terminal domain"/>
    <property type="match status" value="1"/>
</dbReference>
<dbReference type="InterPro" id="IPR005841">
    <property type="entry name" value="Alpha-D-phosphohexomutase_SF"/>
</dbReference>
<comment type="catalytic activity">
    <reaction evidence="1">
        <text>alpha-D-glucose 1-phosphate = alpha-D-glucose 6-phosphate</text>
        <dbReference type="Rhea" id="RHEA:23536"/>
        <dbReference type="ChEBI" id="CHEBI:58225"/>
        <dbReference type="ChEBI" id="CHEBI:58601"/>
        <dbReference type="EC" id="5.4.2.2"/>
    </reaction>
</comment>
<dbReference type="InterPro" id="IPR005846">
    <property type="entry name" value="A-D-PHexomutase_a/b/a-III"/>
</dbReference>
<dbReference type="InterPro" id="IPR005843">
    <property type="entry name" value="A-D-PHexomutase_C"/>
</dbReference>
<evidence type="ECO:0000256" key="7">
    <source>
        <dbReference type="ARBA" id="ARBA00022553"/>
    </source>
</evidence>
<evidence type="ECO:0000256" key="9">
    <source>
        <dbReference type="ARBA" id="ARBA00022842"/>
    </source>
</evidence>
<sequence length="578" mass="65356">MAGNKNPYQYEEVTMDYMKLYKEWIEASYIDDETKDELRAIESNEKEIEDRFYRDLEFGTAGLRGILGAGTNRMNLYTVRKTTYGLVKYLMDNFEDAADRGIVIAHDNRKMSREFCMESVRVISGMGMKVYYFDDLRTTPMLSYSVRRLNCIGGIVITASHNPSNYNGYKVYGDNGAQIMPDVAKKVLETIDRDSSLDVLPLLDEKANKDKAVMLDSSLDDEFIEAVERNSIRKDIIKKYAKDFKVVYTPLCGTGRVPVIRVLRDCGFENIIVVPEEEMPDKNFAGIDKPNPEEKEALERGIALMVREEADILIANDPDCDRVGIAVRGKNSEPILISGNQIGGLLTDYVLKGLKETNRLTDKACMIKTIVTSEFGADIARDMGVEVVEILTGFKFLGEKMTQYEKDGSKDFTIGYEESYGYLVGDQCRDKDGVVATLMIAEMALYYRSKGKSIYDALIDLYQENGYYRENTNSIYLGGKEGSAKIKEIMDTMRGQSLNQINGSKVVRLDDFKKGVEGFPISDVLKYYLDDGSWIALRPSGTEPKIKIYIGTHDKSDSVAIRRLEELTQSFDEMIKSI</sequence>
<dbReference type="Gene3D" id="3.40.120.10">
    <property type="entry name" value="Alpha-D-Glucose-1,6-Bisphosphate, subunit A, domain 3"/>
    <property type="match status" value="3"/>
</dbReference>
<dbReference type="Pfam" id="PF02879">
    <property type="entry name" value="PGM_PMM_II"/>
    <property type="match status" value="1"/>
</dbReference>
<dbReference type="GO" id="GO:0008973">
    <property type="term" value="F:phosphopentomutase activity"/>
    <property type="evidence" value="ECO:0007669"/>
    <property type="project" value="TreeGrafter"/>
</dbReference>
<keyword evidence="9 14" id="KW-0460">Magnesium</keyword>
<dbReference type="EC" id="5.4.2.2" evidence="6"/>
<dbReference type="Pfam" id="PF00408">
    <property type="entry name" value="PGM_PMM_IV"/>
    <property type="match status" value="1"/>
</dbReference>
<dbReference type="PANTHER" id="PTHR45745:SF1">
    <property type="entry name" value="PHOSPHOGLUCOMUTASE 2B-RELATED"/>
    <property type="match status" value="1"/>
</dbReference>
<proteinExistence type="inferred from homology"/>
<evidence type="ECO:0000256" key="12">
    <source>
        <dbReference type="ARBA" id="ARBA00041398"/>
    </source>
</evidence>
<evidence type="ECO:0000256" key="6">
    <source>
        <dbReference type="ARBA" id="ARBA00012728"/>
    </source>
</evidence>
<reference evidence="19 20" key="1">
    <citation type="submission" date="2016-02" db="EMBL/GenBank/DDBJ databases">
        <authorList>
            <person name="Wen L."/>
            <person name="He K."/>
            <person name="Yang H."/>
        </authorList>
    </citation>
    <scope>NUCLEOTIDE SEQUENCE [LARGE SCALE GENOMIC DNA]</scope>
    <source>
        <strain evidence="19 20">MJR8628A</strain>
    </source>
</reference>
<evidence type="ECO:0000256" key="11">
    <source>
        <dbReference type="ARBA" id="ARBA00039995"/>
    </source>
</evidence>
<dbReference type="InterPro" id="IPR016055">
    <property type="entry name" value="A-D-PHexomutase_a/b/a-I/II/III"/>
</dbReference>
<evidence type="ECO:0000313" key="19">
    <source>
        <dbReference type="EMBL" id="KXI10904.1"/>
    </source>
</evidence>
<feature type="domain" description="Alpha-D-phosphohexomutase alpha/beta/alpha" evidence="17">
    <location>
        <begin position="222"/>
        <end position="326"/>
    </location>
</feature>